<gene>
    <name evidence="1" type="ORF">OLEA9_A002442</name>
</gene>
<evidence type="ECO:0000313" key="1">
    <source>
        <dbReference type="EMBL" id="CAA3017365.1"/>
    </source>
</evidence>
<accession>A0A8S0UGS2</accession>
<sequence>MGLCPTDRSAIGREMMMVLLAMSMDANGRCGADDELGLQLRFGGVRVVSQEADGEAMGETRSSQRCWTRQRWDIGGGKTAALGKSFEDDGDGIRWAGLMVIEFWMVL</sequence>
<organism evidence="1 2">
    <name type="scientific">Olea europaea subsp. europaea</name>
    <dbReference type="NCBI Taxonomy" id="158383"/>
    <lineage>
        <taxon>Eukaryota</taxon>
        <taxon>Viridiplantae</taxon>
        <taxon>Streptophyta</taxon>
        <taxon>Embryophyta</taxon>
        <taxon>Tracheophyta</taxon>
        <taxon>Spermatophyta</taxon>
        <taxon>Magnoliopsida</taxon>
        <taxon>eudicotyledons</taxon>
        <taxon>Gunneridae</taxon>
        <taxon>Pentapetalae</taxon>
        <taxon>asterids</taxon>
        <taxon>lamiids</taxon>
        <taxon>Lamiales</taxon>
        <taxon>Oleaceae</taxon>
        <taxon>Oleeae</taxon>
        <taxon>Olea</taxon>
    </lineage>
</organism>
<protein>
    <submittedName>
        <fullName evidence="1">Uncharacterized protein</fullName>
    </submittedName>
</protein>
<dbReference type="Gramene" id="OE9A002442T1">
    <property type="protein sequence ID" value="OE9A002442C1"/>
    <property type="gene ID" value="OE9A002442"/>
</dbReference>
<evidence type="ECO:0000313" key="2">
    <source>
        <dbReference type="Proteomes" id="UP000594638"/>
    </source>
</evidence>
<reference evidence="1 2" key="1">
    <citation type="submission" date="2019-12" db="EMBL/GenBank/DDBJ databases">
        <authorList>
            <person name="Alioto T."/>
            <person name="Alioto T."/>
            <person name="Gomez Garrido J."/>
        </authorList>
    </citation>
    <scope>NUCLEOTIDE SEQUENCE [LARGE SCALE GENOMIC DNA]</scope>
</reference>
<dbReference type="AlphaFoldDB" id="A0A8S0UGS2"/>
<name>A0A8S0UGS2_OLEEU</name>
<keyword evidence="2" id="KW-1185">Reference proteome</keyword>
<comment type="caution">
    <text evidence="1">The sequence shown here is derived from an EMBL/GenBank/DDBJ whole genome shotgun (WGS) entry which is preliminary data.</text>
</comment>
<dbReference type="EMBL" id="CACTIH010007697">
    <property type="protein sequence ID" value="CAA3017365.1"/>
    <property type="molecule type" value="Genomic_DNA"/>
</dbReference>
<dbReference type="Proteomes" id="UP000594638">
    <property type="component" value="Unassembled WGS sequence"/>
</dbReference>
<proteinExistence type="predicted"/>